<evidence type="ECO:0000259" key="1">
    <source>
        <dbReference type="PROSITE" id="PS50181"/>
    </source>
</evidence>
<dbReference type="PROSITE" id="PS50181">
    <property type="entry name" value="FBOX"/>
    <property type="match status" value="1"/>
</dbReference>
<feature type="domain" description="F-box" evidence="1">
    <location>
        <begin position="1"/>
        <end position="50"/>
    </location>
</feature>
<dbReference type="InterPro" id="IPR036047">
    <property type="entry name" value="F-box-like_dom_sf"/>
</dbReference>
<gene>
    <name evidence="2" type="ORF">PRZ48_014073</name>
</gene>
<name>A0ABR0DZZ8_ZASCE</name>
<comment type="caution">
    <text evidence="2">The sequence shown here is derived from an EMBL/GenBank/DDBJ whole genome shotgun (WGS) entry which is preliminary data.</text>
</comment>
<dbReference type="InterPro" id="IPR001810">
    <property type="entry name" value="F-box_dom"/>
</dbReference>
<reference evidence="2 3" key="1">
    <citation type="journal article" date="2023" name="G3 (Bethesda)">
        <title>A chromosome-level genome assembly of Zasmidium syzygii isolated from banana leaves.</title>
        <authorList>
            <person name="van Westerhoven A.C."/>
            <person name="Mehrabi R."/>
            <person name="Talebi R."/>
            <person name="Steentjes M.B.F."/>
            <person name="Corcolon B."/>
            <person name="Chong P.A."/>
            <person name="Kema G.H.J."/>
            <person name="Seidl M.F."/>
        </authorList>
    </citation>
    <scope>NUCLEOTIDE SEQUENCE [LARGE SCALE GENOMIC DNA]</scope>
    <source>
        <strain evidence="2 3">P124</strain>
    </source>
</reference>
<sequence>MGLLDLPEEILLLVCQRLCQPDLYNACLTCKHLSKVAADALYHSPYLQHLGDTGSGTSLSHTVSTNLSHARLIRHLRFNYFHDTCETPQTESKRQRSYDASLVFEEQVPLLWGFIKVHCEMYSDTLALCLILYYATRLESLMLGSVLYEIESTTEERLTLTPFQFQDAMFFLLLKMGPKLARPNGSSLCDRLTTIILMDPRVGETGGETDGETGGPKHDLRPFEFSADAASTLLRLPTLKTFIASDLEDDEDDEFTANERVSLQPRISNITTLRLLNCNLSSRVIRYLLRCCKALESFHWTVTCGPFWNPEVNVVFADIWPEILYFAQSLRLLALYREPCTCEYPCTSSHIGTYDTLLPLQELQSLVLEESGHSLEGDLYDEDDPIVDHDLQELPANIKDFVYITYGYESSDALIDEVVMACQTRPAMRVELCGLDPVDTTYLEKLRAKYPGFSFDLSTRRDRGLAQYCILVRQEGRQEAESAADAYDKIIAAAYAPYAGQAPRSRPYATARSCEAKLQPGLLTPKVVPRIRT</sequence>
<proteinExistence type="predicted"/>
<organism evidence="2 3">
    <name type="scientific">Zasmidium cellare</name>
    <name type="common">Wine cellar mold</name>
    <name type="synonym">Racodium cellare</name>
    <dbReference type="NCBI Taxonomy" id="395010"/>
    <lineage>
        <taxon>Eukaryota</taxon>
        <taxon>Fungi</taxon>
        <taxon>Dikarya</taxon>
        <taxon>Ascomycota</taxon>
        <taxon>Pezizomycotina</taxon>
        <taxon>Dothideomycetes</taxon>
        <taxon>Dothideomycetidae</taxon>
        <taxon>Mycosphaerellales</taxon>
        <taxon>Mycosphaerellaceae</taxon>
        <taxon>Zasmidium</taxon>
    </lineage>
</organism>
<dbReference type="EMBL" id="JAXOVC010000013">
    <property type="protein sequence ID" value="KAK4494717.1"/>
    <property type="molecule type" value="Genomic_DNA"/>
</dbReference>
<evidence type="ECO:0000313" key="3">
    <source>
        <dbReference type="Proteomes" id="UP001305779"/>
    </source>
</evidence>
<dbReference type="Pfam" id="PF12937">
    <property type="entry name" value="F-box-like"/>
    <property type="match status" value="1"/>
</dbReference>
<dbReference type="Proteomes" id="UP001305779">
    <property type="component" value="Unassembled WGS sequence"/>
</dbReference>
<keyword evidence="3" id="KW-1185">Reference proteome</keyword>
<dbReference type="CDD" id="cd09917">
    <property type="entry name" value="F-box_SF"/>
    <property type="match status" value="1"/>
</dbReference>
<protein>
    <recommendedName>
        <fullName evidence="1">F-box domain-containing protein</fullName>
    </recommendedName>
</protein>
<evidence type="ECO:0000313" key="2">
    <source>
        <dbReference type="EMBL" id="KAK4494717.1"/>
    </source>
</evidence>
<accession>A0ABR0DZZ8</accession>
<dbReference type="SUPFAM" id="SSF81383">
    <property type="entry name" value="F-box domain"/>
    <property type="match status" value="1"/>
</dbReference>